<dbReference type="Pfam" id="PF00561">
    <property type="entry name" value="Abhydrolase_1"/>
    <property type="match status" value="1"/>
</dbReference>
<feature type="domain" description="AB hydrolase-1" evidence="1">
    <location>
        <begin position="21"/>
        <end position="253"/>
    </location>
</feature>
<dbReference type="SUPFAM" id="SSF53474">
    <property type="entry name" value="alpha/beta-Hydrolases"/>
    <property type="match status" value="1"/>
</dbReference>
<dbReference type="GO" id="GO:0016787">
    <property type="term" value="F:hydrolase activity"/>
    <property type="evidence" value="ECO:0007669"/>
    <property type="project" value="UniProtKB-KW"/>
</dbReference>
<dbReference type="Gene3D" id="3.40.50.1820">
    <property type="entry name" value="alpha/beta hydrolase"/>
    <property type="match status" value="1"/>
</dbReference>
<dbReference type="PANTHER" id="PTHR43798">
    <property type="entry name" value="MONOACYLGLYCEROL LIPASE"/>
    <property type="match status" value="1"/>
</dbReference>
<organism evidence="2 3">
    <name type="scientific">Roseateles violae</name>
    <dbReference type="NCBI Taxonomy" id="3058042"/>
    <lineage>
        <taxon>Bacteria</taxon>
        <taxon>Pseudomonadati</taxon>
        <taxon>Pseudomonadota</taxon>
        <taxon>Betaproteobacteria</taxon>
        <taxon>Burkholderiales</taxon>
        <taxon>Sphaerotilaceae</taxon>
        <taxon>Roseateles</taxon>
    </lineage>
</organism>
<dbReference type="RefSeq" id="WP_290357501.1">
    <property type="nucleotide sequence ID" value="NZ_JAUHHC010000001.1"/>
</dbReference>
<evidence type="ECO:0000313" key="2">
    <source>
        <dbReference type="EMBL" id="MDN3919193.1"/>
    </source>
</evidence>
<dbReference type="EMBL" id="JAUHHC010000001">
    <property type="protein sequence ID" value="MDN3919193.1"/>
    <property type="molecule type" value="Genomic_DNA"/>
</dbReference>
<comment type="caution">
    <text evidence="2">The sequence shown here is derived from an EMBL/GenBank/DDBJ whole genome shotgun (WGS) entry which is preliminary data.</text>
</comment>
<name>A0ABT8DMM9_9BURK</name>
<evidence type="ECO:0000313" key="3">
    <source>
        <dbReference type="Proteomes" id="UP001228044"/>
    </source>
</evidence>
<dbReference type="Proteomes" id="UP001228044">
    <property type="component" value="Unassembled WGS sequence"/>
</dbReference>
<keyword evidence="3" id="KW-1185">Reference proteome</keyword>
<accession>A0ABT8DMM9</accession>
<dbReference type="InterPro" id="IPR000639">
    <property type="entry name" value="Epox_hydrolase-like"/>
</dbReference>
<proteinExistence type="predicted"/>
<dbReference type="PRINTS" id="PR00111">
    <property type="entry name" value="ABHYDROLASE"/>
</dbReference>
<keyword evidence="2" id="KW-0378">Hydrolase</keyword>
<dbReference type="InterPro" id="IPR029058">
    <property type="entry name" value="AB_hydrolase_fold"/>
</dbReference>
<dbReference type="InterPro" id="IPR050266">
    <property type="entry name" value="AB_hydrolase_sf"/>
</dbReference>
<reference evidence="2 3" key="1">
    <citation type="submission" date="2023-06" db="EMBL/GenBank/DDBJ databases">
        <title>Pelomonas sp. PFR6 16S ribosomal RNA gene Genome sequencing and assembly.</title>
        <authorList>
            <person name="Woo H."/>
        </authorList>
    </citation>
    <scope>NUCLEOTIDE SEQUENCE [LARGE SCALE GENOMIC DNA]</scope>
    <source>
        <strain evidence="2 3">PFR6</strain>
    </source>
</reference>
<sequence>MNAPVSPSVRLHLQSQGQGRPLLSLHSSSGSHAQWRALAELLTRRGGHQLLMPDLHGHGRSPAWPAQAADSLRIDALAALACLDGVEEPVDLVGHSYGGAVALQLALLQPQRVRSLLLYEPVAFGLLRRYEPQGEAWQQIRRIAAMVADKPREEAARLFTDYWSGGSGWLQLNTAQQATIAERIATVSRHFNALFAADWGRPELQRLRMPVLLVGGVLTREPARRVSELLAAWLPDARQHWLTRAGHLGPLTHASQVAELIADFVQREPAAA</sequence>
<protein>
    <submittedName>
        <fullName evidence="2">Alpha/beta fold hydrolase</fullName>
    </submittedName>
</protein>
<dbReference type="PRINTS" id="PR00412">
    <property type="entry name" value="EPOXHYDRLASE"/>
</dbReference>
<evidence type="ECO:0000259" key="1">
    <source>
        <dbReference type="Pfam" id="PF00561"/>
    </source>
</evidence>
<dbReference type="InterPro" id="IPR000073">
    <property type="entry name" value="AB_hydrolase_1"/>
</dbReference>
<gene>
    <name evidence="2" type="ORF">QWJ38_02755</name>
</gene>